<dbReference type="InterPro" id="IPR007278">
    <property type="entry name" value="DUF397"/>
</dbReference>
<dbReference type="AlphaFoldDB" id="A0A839DMC2"/>
<organism evidence="2 3">
    <name type="scientific">Halosaccharopolyspora lacisalsi</name>
    <dbReference type="NCBI Taxonomy" id="1000566"/>
    <lineage>
        <taxon>Bacteria</taxon>
        <taxon>Bacillati</taxon>
        <taxon>Actinomycetota</taxon>
        <taxon>Actinomycetes</taxon>
        <taxon>Pseudonocardiales</taxon>
        <taxon>Pseudonocardiaceae</taxon>
        <taxon>Halosaccharopolyspora</taxon>
    </lineage>
</organism>
<dbReference type="EMBL" id="JACGWZ010000001">
    <property type="protein sequence ID" value="MBA8823112.1"/>
    <property type="molecule type" value="Genomic_DNA"/>
</dbReference>
<feature type="domain" description="DUF397" evidence="1">
    <location>
        <begin position="6"/>
        <end position="57"/>
    </location>
</feature>
<proteinExistence type="predicted"/>
<gene>
    <name evidence="2" type="ORF">FHX42_000441</name>
</gene>
<dbReference type="RefSeq" id="WP_182542487.1">
    <property type="nucleotide sequence ID" value="NZ_JACGWZ010000001.1"/>
</dbReference>
<protein>
    <recommendedName>
        <fullName evidence="1">DUF397 domain-containing protein</fullName>
    </recommendedName>
</protein>
<reference evidence="2 3" key="1">
    <citation type="submission" date="2020-07" db="EMBL/GenBank/DDBJ databases">
        <title>Sequencing the genomes of 1000 actinobacteria strains.</title>
        <authorList>
            <person name="Klenk H.-P."/>
        </authorList>
    </citation>
    <scope>NUCLEOTIDE SEQUENCE [LARGE SCALE GENOMIC DNA]</scope>
    <source>
        <strain evidence="2 3">DSM 45975</strain>
    </source>
</reference>
<dbReference type="Proteomes" id="UP000569329">
    <property type="component" value="Unassembled WGS sequence"/>
</dbReference>
<sequence>MDEVVRWRTSTRTQGQGQCVEVGAARRGIGVRDTKHRRGGYLMVCRRKWRAFVADLKSGRLSGSESGAGAFLSSTAVRCRDS</sequence>
<accession>A0A839DMC2</accession>
<evidence type="ECO:0000313" key="2">
    <source>
        <dbReference type="EMBL" id="MBA8823112.1"/>
    </source>
</evidence>
<dbReference type="Pfam" id="PF04149">
    <property type="entry name" value="DUF397"/>
    <property type="match status" value="1"/>
</dbReference>
<keyword evidence="3" id="KW-1185">Reference proteome</keyword>
<comment type="caution">
    <text evidence="2">The sequence shown here is derived from an EMBL/GenBank/DDBJ whole genome shotgun (WGS) entry which is preliminary data.</text>
</comment>
<name>A0A839DMC2_9PSEU</name>
<evidence type="ECO:0000313" key="3">
    <source>
        <dbReference type="Proteomes" id="UP000569329"/>
    </source>
</evidence>
<evidence type="ECO:0000259" key="1">
    <source>
        <dbReference type="Pfam" id="PF04149"/>
    </source>
</evidence>